<evidence type="ECO:0000313" key="4">
    <source>
        <dbReference type="Proteomes" id="UP000483018"/>
    </source>
</evidence>
<dbReference type="PANTHER" id="PTHR43151:SF1">
    <property type="entry name" value="SSR2333 PROTEIN"/>
    <property type="match status" value="1"/>
</dbReference>
<dbReference type="SMART" id="SM00899">
    <property type="entry name" value="FeoA"/>
    <property type="match status" value="1"/>
</dbReference>
<dbReference type="InterPro" id="IPR007167">
    <property type="entry name" value="Fe-transptr_FeoA-like"/>
</dbReference>
<name>A0A7C8LJ78_9FIRM</name>
<dbReference type="EMBL" id="WSLF01000002">
    <property type="protein sequence ID" value="KAE9636338.1"/>
    <property type="molecule type" value="Genomic_DNA"/>
</dbReference>
<dbReference type="OrthoDB" id="5984at2"/>
<feature type="domain" description="Ferrous iron transporter FeoA-like" evidence="2">
    <location>
        <begin position="1"/>
        <end position="69"/>
    </location>
</feature>
<dbReference type="SUPFAM" id="SSF50037">
    <property type="entry name" value="C-terminal domain of transcriptional repressors"/>
    <property type="match status" value="1"/>
</dbReference>
<dbReference type="Proteomes" id="UP000483018">
    <property type="component" value="Unassembled WGS sequence"/>
</dbReference>
<keyword evidence="4" id="KW-1185">Reference proteome</keyword>
<dbReference type="InterPro" id="IPR008988">
    <property type="entry name" value="Transcriptional_repressor_C"/>
</dbReference>
<evidence type="ECO:0000313" key="3">
    <source>
        <dbReference type="EMBL" id="KAE9636338.1"/>
    </source>
</evidence>
<evidence type="ECO:0000259" key="2">
    <source>
        <dbReference type="SMART" id="SM00899"/>
    </source>
</evidence>
<dbReference type="Pfam" id="PF04023">
    <property type="entry name" value="FeoA"/>
    <property type="match status" value="1"/>
</dbReference>
<evidence type="ECO:0000256" key="1">
    <source>
        <dbReference type="ARBA" id="ARBA00023004"/>
    </source>
</evidence>
<dbReference type="InterPro" id="IPR053184">
    <property type="entry name" value="FeoA-like"/>
</dbReference>
<dbReference type="AlphaFoldDB" id="A0A7C8LJ78"/>
<dbReference type="Gene3D" id="2.30.30.90">
    <property type="match status" value="1"/>
</dbReference>
<organism evidence="3 4">
    <name type="scientific">Defluviitalea raffinosedens</name>
    <dbReference type="NCBI Taxonomy" id="1450156"/>
    <lineage>
        <taxon>Bacteria</taxon>
        <taxon>Bacillati</taxon>
        <taxon>Bacillota</taxon>
        <taxon>Clostridia</taxon>
        <taxon>Lachnospirales</taxon>
        <taxon>Defluviitaleaceae</taxon>
        <taxon>Defluviitalea</taxon>
    </lineage>
</organism>
<dbReference type="InterPro" id="IPR038157">
    <property type="entry name" value="FeoA_core_dom"/>
</dbReference>
<comment type="caution">
    <text evidence="3">The sequence shown here is derived from an EMBL/GenBank/DDBJ whole genome shotgun (WGS) entry which is preliminary data.</text>
</comment>
<protein>
    <submittedName>
        <fullName evidence="3">Ferrous iron transport protein A</fullName>
    </submittedName>
</protein>
<reference evidence="3 4" key="1">
    <citation type="submission" date="2019-12" db="EMBL/GenBank/DDBJ databases">
        <title>Defluviitalea raffinosedens, isolated from a biogas fermenter, genome sequencing and characterization.</title>
        <authorList>
            <person name="Rettenmaier R."/>
            <person name="Schneider M."/>
            <person name="Neuhaus K."/>
            <person name="Liebl W."/>
            <person name="Zverlov V."/>
        </authorList>
    </citation>
    <scope>NUCLEOTIDE SEQUENCE [LARGE SCALE GENOMIC DNA]</scope>
    <source>
        <strain evidence="3 4">249c-K6</strain>
    </source>
</reference>
<dbReference type="PANTHER" id="PTHR43151">
    <property type="entry name" value="FEOA FAMILY PROTEIN"/>
    <property type="match status" value="1"/>
</dbReference>
<keyword evidence="1" id="KW-0408">Iron</keyword>
<accession>A0A7C8LJ78</accession>
<dbReference type="RefSeq" id="WP_158739589.1">
    <property type="nucleotide sequence ID" value="NZ_JAFBEP010000005.1"/>
</dbReference>
<sequence length="69" mass="7766">MLLTMAKPGEVNYIKKITGKDQIRKFLATLGFVEGEKVTVVSENGGNMIINIKETRVALDKRLVNRIYV</sequence>
<proteinExistence type="predicted"/>
<gene>
    <name evidence="3" type="ORF">GND95_04245</name>
</gene>
<dbReference type="GO" id="GO:0046914">
    <property type="term" value="F:transition metal ion binding"/>
    <property type="evidence" value="ECO:0007669"/>
    <property type="project" value="InterPro"/>
</dbReference>